<evidence type="ECO:0000259" key="4">
    <source>
        <dbReference type="SMART" id="SM00645"/>
    </source>
</evidence>
<keyword evidence="6" id="KW-1185">Reference proteome</keyword>
<dbReference type="Pfam" id="PF00112">
    <property type="entry name" value="Peptidase_C1"/>
    <property type="match status" value="1"/>
</dbReference>
<dbReference type="Proteomes" id="UP000601435">
    <property type="component" value="Unassembled WGS sequence"/>
</dbReference>
<feature type="domain" description="Peptidase C1A papain C-terminal" evidence="4">
    <location>
        <begin position="22"/>
        <end position="265"/>
    </location>
</feature>
<evidence type="ECO:0000313" key="6">
    <source>
        <dbReference type="Proteomes" id="UP000601435"/>
    </source>
</evidence>
<dbReference type="PROSITE" id="PS00139">
    <property type="entry name" value="THIOL_PROTEASE_CYS"/>
    <property type="match status" value="1"/>
</dbReference>
<reference evidence="5" key="1">
    <citation type="submission" date="2021-02" db="EMBL/GenBank/DDBJ databases">
        <authorList>
            <person name="Dougan E. K."/>
            <person name="Rhodes N."/>
            <person name="Thang M."/>
            <person name="Chan C."/>
        </authorList>
    </citation>
    <scope>NUCLEOTIDE SEQUENCE</scope>
</reference>
<evidence type="ECO:0000256" key="2">
    <source>
        <dbReference type="ARBA" id="ARBA00023145"/>
    </source>
</evidence>
<dbReference type="PROSITE" id="PS00639">
    <property type="entry name" value="THIOL_PROTEASE_HIS"/>
    <property type="match status" value="1"/>
</dbReference>
<comment type="similarity">
    <text evidence="1">Belongs to the peptidase C1 family.</text>
</comment>
<gene>
    <name evidence="5" type="primary">Ctsb</name>
    <name evidence="5" type="ORF">SNEC2469_LOCUS27678</name>
</gene>
<dbReference type="EMBL" id="CAJNJA010058730">
    <property type="protein sequence ID" value="CAE7865459.1"/>
    <property type="molecule type" value="Genomic_DNA"/>
</dbReference>
<dbReference type="PROSITE" id="PS00640">
    <property type="entry name" value="THIOL_PROTEASE_ASN"/>
    <property type="match status" value="1"/>
</dbReference>
<name>A0A813AFS7_9DINO</name>
<dbReference type="InterPro" id="IPR025660">
    <property type="entry name" value="Pept_his_AS"/>
</dbReference>
<dbReference type="InterPro" id="IPR025661">
    <property type="entry name" value="Pept_asp_AS"/>
</dbReference>
<dbReference type="PANTHER" id="PTHR12411">
    <property type="entry name" value="CYSTEINE PROTEASE FAMILY C1-RELATED"/>
    <property type="match status" value="1"/>
</dbReference>
<protein>
    <submittedName>
        <fullName evidence="5">Ctsb protein</fullName>
    </submittedName>
</protein>
<sequence>MGTLQDLDGSVLPYKAPEDVELPAEFDWRTDPRAQDCPSLKEVRDQADCGSCWAFGSVEAMTDRVCIASKGQKKIHLSAEDVTSCCNLGDMGCNGGIPSTVYTYYKSVGIVDGGNYGDKSMCYSYQMQPCAHHSVSPHYKNCTGEEPTPSCARKCVDNGADWSSSKHYGTGGYSAMMQEIYSNGPITGMFFVHRSFLSYKSGVYKAGFFFKDPMLGGHAIKILGWGTENGTPYWLVANSWNADWGDHGFFKIERGTNQCQIENPIINGGPVAGQPKLHLEELVV</sequence>
<organism evidence="5 6">
    <name type="scientific">Symbiodinium necroappetens</name>
    <dbReference type="NCBI Taxonomy" id="1628268"/>
    <lineage>
        <taxon>Eukaryota</taxon>
        <taxon>Sar</taxon>
        <taxon>Alveolata</taxon>
        <taxon>Dinophyceae</taxon>
        <taxon>Suessiales</taxon>
        <taxon>Symbiodiniaceae</taxon>
        <taxon>Symbiodinium</taxon>
    </lineage>
</organism>
<evidence type="ECO:0000313" key="5">
    <source>
        <dbReference type="EMBL" id="CAE7865459.1"/>
    </source>
</evidence>
<dbReference type="InterPro" id="IPR013128">
    <property type="entry name" value="Peptidase_C1A"/>
</dbReference>
<dbReference type="GO" id="GO:0006508">
    <property type="term" value="P:proteolysis"/>
    <property type="evidence" value="ECO:0007669"/>
    <property type="project" value="InterPro"/>
</dbReference>
<dbReference type="PRINTS" id="PR00705">
    <property type="entry name" value="PAPAIN"/>
</dbReference>
<dbReference type="Gene3D" id="3.90.70.10">
    <property type="entry name" value="Cysteine proteinases"/>
    <property type="match status" value="1"/>
</dbReference>
<keyword evidence="3" id="KW-1015">Disulfide bond</keyword>
<accession>A0A813AFS7</accession>
<comment type="caution">
    <text evidence="5">The sequence shown here is derived from an EMBL/GenBank/DDBJ whole genome shotgun (WGS) entry which is preliminary data.</text>
</comment>
<dbReference type="SMART" id="SM00645">
    <property type="entry name" value="Pept_C1"/>
    <property type="match status" value="1"/>
</dbReference>
<keyword evidence="2" id="KW-0865">Zymogen</keyword>
<dbReference type="InterPro" id="IPR000668">
    <property type="entry name" value="Peptidase_C1A_C"/>
</dbReference>
<evidence type="ECO:0000256" key="3">
    <source>
        <dbReference type="ARBA" id="ARBA00023157"/>
    </source>
</evidence>
<dbReference type="GO" id="GO:0008234">
    <property type="term" value="F:cysteine-type peptidase activity"/>
    <property type="evidence" value="ECO:0007669"/>
    <property type="project" value="InterPro"/>
</dbReference>
<dbReference type="AlphaFoldDB" id="A0A813AFS7"/>
<dbReference type="InterPro" id="IPR000169">
    <property type="entry name" value="Pept_cys_AS"/>
</dbReference>
<proteinExistence type="inferred from homology"/>
<dbReference type="SUPFAM" id="SSF54001">
    <property type="entry name" value="Cysteine proteinases"/>
    <property type="match status" value="1"/>
</dbReference>
<dbReference type="InterPro" id="IPR038765">
    <property type="entry name" value="Papain-like_cys_pep_sf"/>
</dbReference>
<dbReference type="OrthoDB" id="190265at2759"/>
<evidence type="ECO:0000256" key="1">
    <source>
        <dbReference type="ARBA" id="ARBA00008455"/>
    </source>
</evidence>
<dbReference type="CDD" id="cd02620">
    <property type="entry name" value="Peptidase_C1A_CathepsinB"/>
    <property type="match status" value="1"/>
</dbReference>